<name>A0A068TZ09_COFCA</name>
<gene>
    <name evidence="2" type="ORF">GSCOC_T00036626001</name>
</gene>
<dbReference type="InParanoid" id="A0A068TZ09"/>
<accession>A0A068TZ09</accession>
<dbReference type="PhylomeDB" id="A0A068TZ09"/>
<dbReference type="Gramene" id="CDP01540">
    <property type="protein sequence ID" value="CDP01540"/>
    <property type="gene ID" value="GSCOC_T00036626001"/>
</dbReference>
<evidence type="ECO:0000313" key="2">
    <source>
        <dbReference type="EMBL" id="CDP01540.1"/>
    </source>
</evidence>
<protein>
    <submittedName>
        <fullName evidence="2">Uncharacterized protein</fullName>
    </submittedName>
</protein>
<dbReference type="AlphaFoldDB" id="A0A068TZ09"/>
<sequence length="175" mass="19747">MSAEELKIRGELEMDVERELEEEIKEGICHLAFRLQRLYQQQKERHAKELSKLGIKGHQQGNASSKILSEVNINIRMEGGTKIEIKEIKKQPGENRMSTLKTESTARGGFMPATNSAKKFDWAKSLRSAGPGSRVDCSNQSRVLGNKAKISASQQQHKLNMGVRTKMLLEQNLKK</sequence>
<dbReference type="OrthoDB" id="1917248at2759"/>
<reference evidence="3" key="1">
    <citation type="journal article" date="2014" name="Science">
        <title>The coffee genome provides insight into the convergent evolution of caffeine biosynthesis.</title>
        <authorList>
            <person name="Denoeud F."/>
            <person name="Carretero-Paulet L."/>
            <person name="Dereeper A."/>
            <person name="Droc G."/>
            <person name="Guyot R."/>
            <person name="Pietrella M."/>
            <person name="Zheng C."/>
            <person name="Alberti A."/>
            <person name="Anthony F."/>
            <person name="Aprea G."/>
            <person name="Aury J.M."/>
            <person name="Bento P."/>
            <person name="Bernard M."/>
            <person name="Bocs S."/>
            <person name="Campa C."/>
            <person name="Cenci A."/>
            <person name="Combes M.C."/>
            <person name="Crouzillat D."/>
            <person name="Da Silva C."/>
            <person name="Daddiego L."/>
            <person name="De Bellis F."/>
            <person name="Dussert S."/>
            <person name="Garsmeur O."/>
            <person name="Gayraud T."/>
            <person name="Guignon V."/>
            <person name="Jahn K."/>
            <person name="Jamilloux V."/>
            <person name="Joet T."/>
            <person name="Labadie K."/>
            <person name="Lan T."/>
            <person name="Leclercq J."/>
            <person name="Lepelley M."/>
            <person name="Leroy T."/>
            <person name="Li L.T."/>
            <person name="Librado P."/>
            <person name="Lopez L."/>
            <person name="Munoz A."/>
            <person name="Noel B."/>
            <person name="Pallavicini A."/>
            <person name="Perrotta G."/>
            <person name="Poncet V."/>
            <person name="Pot D."/>
            <person name="Priyono X."/>
            <person name="Rigoreau M."/>
            <person name="Rouard M."/>
            <person name="Rozas J."/>
            <person name="Tranchant-Dubreuil C."/>
            <person name="VanBuren R."/>
            <person name="Zhang Q."/>
            <person name="Andrade A.C."/>
            <person name="Argout X."/>
            <person name="Bertrand B."/>
            <person name="de Kochko A."/>
            <person name="Graziosi G."/>
            <person name="Henry R.J."/>
            <person name="Jayarama X."/>
            <person name="Ming R."/>
            <person name="Nagai C."/>
            <person name="Rounsley S."/>
            <person name="Sankoff D."/>
            <person name="Giuliano G."/>
            <person name="Albert V.A."/>
            <person name="Wincker P."/>
            <person name="Lashermes P."/>
        </authorList>
    </citation>
    <scope>NUCLEOTIDE SEQUENCE [LARGE SCALE GENOMIC DNA]</scope>
    <source>
        <strain evidence="3">cv. DH200-94</strain>
    </source>
</reference>
<proteinExistence type="predicted"/>
<keyword evidence="3" id="KW-1185">Reference proteome</keyword>
<evidence type="ECO:0000256" key="1">
    <source>
        <dbReference type="SAM" id="MobiDB-lite"/>
    </source>
</evidence>
<evidence type="ECO:0000313" key="3">
    <source>
        <dbReference type="Proteomes" id="UP000295252"/>
    </source>
</evidence>
<feature type="region of interest" description="Disordered" evidence="1">
    <location>
        <begin position="92"/>
        <end position="112"/>
    </location>
</feature>
<dbReference type="OMA" id="HRLYQHK"/>
<organism evidence="2 3">
    <name type="scientific">Coffea canephora</name>
    <name type="common">Robusta coffee</name>
    <dbReference type="NCBI Taxonomy" id="49390"/>
    <lineage>
        <taxon>Eukaryota</taxon>
        <taxon>Viridiplantae</taxon>
        <taxon>Streptophyta</taxon>
        <taxon>Embryophyta</taxon>
        <taxon>Tracheophyta</taxon>
        <taxon>Spermatophyta</taxon>
        <taxon>Magnoliopsida</taxon>
        <taxon>eudicotyledons</taxon>
        <taxon>Gunneridae</taxon>
        <taxon>Pentapetalae</taxon>
        <taxon>asterids</taxon>
        <taxon>lamiids</taxon>
        <taxon>Gentianales</taxon>
        <taxon>Rubiaceae</taxon>
        <taxon>Ixoroideae</taxon>
        <taxon>Gardenieae complex</taxon>
        <taxon>Bertiereae - Coffeeae clade</taxon>
        <taxon>Coffeeae</taxon>
        <taxon>Coffea</taxon>
    </lineage>
</organism>
<dbReference type="Proteomes" id="UP000295252">
    <property type="component" value="Chromosome IX"/>
</dbReference>
<feature type="compositionally biased region" description="Polar residues" evidence="1">
    <location>
        <begin position="96"/>
        <end position="105"/>
    </location>
</feature>
<dbReference type="STRING" id="49390.A0A068TZ09"/>
<dbReference type="EMBL" id="HG739091">
    <property type="protein sequence ID" value="CDP01540.1"/>
    <property type="molecule type" value="Genomic_DNA"/>
</dbReference>